<dbReference type="InterPro" id="IPR002523">
    <property type="entry name" value="MgTranspt_CorA/ZnTranspt_ZntB"/>
</dbReference>
<evidence type="ECO:0000313" key="16">
    <source>
        <dbReference type="Proteomes" id="UP000773469"/>
    </source>
</evidence>
<comment type="catalytic activity">
    <reaction evidence="10">
        <text>Mg(2+)(in) = Mg(2+)(out)</text>
        <dbReference type="Rhea" id="RHEA:29827"/>
        <dbReference type="ChEBI" id="CHEBI:18420"/>
    </reaction>
</comment>
<gene>
    <name evidence="13" type="primary">corA_1</name>
    <name evidence="14" type="ORF">BEL05_09720</name>
    <name evidence="13" type="ORF">TUM3794_07700</name>
</gene>
<comment type="similarity">
    <text evidence="2">Belongs to the CorA metal ion transporter (MIT) (TC 1.A.35) family.</text>
</comment>
<evidence type="ECO:0000256" key="6">
    <source>
        <dbReference type="ARBA" id="ARBA00022842"/>
    </source>
</evidence>
<evidence type="ECO:0000313" key="14">
    <source>
        <dbReference type="EMBL" id="OEG72555.1"/>
    </source>
</evidence>
<comment type="function">
    <text evidence="11">Mediates influx of magnesium ions. Alternates between open and closed states. Activated by low cytoplasmic Mg(2+) levels. Inactive when cytoplasmic Mg(2+) levels are high.</text>
</comment>
<keyword evidence="4" id="KW-1003">Cell membrane</keyword>
<dbReference type="GO" id="GO:0000287">
    <property type="term" value="F:magnesium ion binding"/>
    <property type="evidence" value="ECO:0007669"/>
    <property type="project" value="TreeGrafter"/>
</dbReference>
<organism evidence="14 15">
    <name type="scientific">Shewanella colwelliana</name>
    <name type="common">Alteromonas colwelliana</name>
    <dbReference type="NCBI Taxonomy" id="23"/>
    <lineage>
        <taxon>Bacteria</taxon>
        <taxon>Pseudomonadati</taxon>
        <taxon>Pseudomonadota</taxon>
        <taxon>Gammaproteobacteria</taxon>
        <taxon>Alteromonadales</taxon>
        <taxon>Shewanellaceae</taxon>
        <taxon>Shewanella</taxon>
    </lineage>
</organism>
<protein>
    <submittedName>
        <fullName evidence="13">Magnesium transport protein CorA</fullName>
    </submittedName>
</protein>
<dbReference type="RefSeq" id="WP_069671738.1">
    <property type="nucleotide sequence ID" value="NZ_BPEU01000005.1"/>
</dbReference>
<evidence type="ECO:0000256" key="5">
    <source>
        <dbReference type="ARBA" id="ARBA00022692"/>
    </source>
</evidence>
<evidence type="ECO:0000256" key="9">
    <source>
        <dbReference type="ARBA" id="ARBA00023136"/>
    </source>
</evidence>
<comment type="caution">
    <text evidence="14">The sequence shown here is derived from an EMBL/GenBank/DDBJ whole genome shotgun (WGS) entry which is preliminary data.</text>
</comment>
<evidence type="ECO:0000256" key="12">
    <source>
        <dbReference type="SAM" id="Phobius"/>
    </source>
</evidence>
<dbReference type="SUPFAM" id="SSF143865">
    <property type="entry name" value="CorA soluble domain-like"/>
    <property type="match status" value="1"/>
</dbReference>
<accession>A0A1E5IPX4</accession>
<evidence type="ECO:0000256" key="10">
    <source>
        <dbReference type="ARBA" id="ARBA00034269"/>
    </source>
</evidence>
<dbReference type="GO" id="GO:0050897">
    <property type="term" value="F:cobalt ion binding"/>
    <property type="evidence" value="ECO:0007669"/>
    <property type="project" value="TreeGrafter"/>
</dbReference>
<sequence length="323" mass="37026">MLTTLLYQPHDDSLLSGDEANIKAWKQSHDAILWLNIDGELTPALQQMLQADFGLHPLALQDASRDRHPPKIEAFEDHTFLLLRGLSASSESINCDNILLALFVGKRFIITRHSARSLSIERTMNEVMAGNLSMKLGTGALSLKISRFVVKRYHKILFDLESRLEELESIMLTTADDKILAEVVLYKTDLTRLRRNFHYHVELFNSLRDEPSLPFDEQLAHEINDVCEHQHRAASLADLFYQVSSDLIDGYISISAHRLNNIMKVLTIITAIFVPLTFIAGIYGMNFEFIPELKHHNGYFIVWGVMITITIVLLLLFRKRKWL</sequence>
<dbReference type="OrthoDB" id="9803416at2"/>
<dbReference type="GO" id="GO:0015095">
    <property type="term" value="F:magnesium ion transmembrane transporter activity"/>
    <property type="evidence" value="ECO:0007669"/>
    <property type="project" value="TreeGrafter"/>
</dbReference>
<dbReference type="Pfam" id="PF01544">
    <property type="entry name" value="CorA"/>
    <property type="match status" value="1"/>
</dbReference>
<dbReference type="EMBL" id="BPEU01000005">
    <property type="protein sequence ID" value="GIU37281.1"/>
    <property type="molecule type" value="Genomic_DNA"/>
</dbReference>
<dbReference type="AlphaFoldDB" id="A0A1E5IPX4"/>
<evidence type="ECO:0000256" key="7">
    <source>
        <dbReference type="ARBA" id="ARBA00022989"/>
    </source>
</evidence>
<dbReference type="InterPro" id="IPR045861">
    <property type="entry name" value="CorA_cytoplasmic_dom"/>
</dbReference>
<dbReference type="PANTHER" id="PTHR46494:SF1">
    <property type="entry name" value="CORA FAMILY METAL ION TRANSPORTER (EUROFUNG)"/>
    <property type="match status" value="1"/>
</dbReference>
<keyword evidence="3" id="KW-0813">Transport</keyword>
<dbReference type="PANTHER" id="PTHR46494">
    <property type="entry name" value="CORA FAMILY METAL ION TRANSPORTER (EUROFUNG)"/>
    <property type="match status" value="1"/>
</dbReference>
<dbReference type="CDD" id="cd12822">
    <property type="entry name" value="TmCorA-like"/>
    <property type="match status" value="1"/>
</dbReference>
<dbReference type="Gene3D" id="3.30.460.20">
    <property type="entry name" value="CorA soluble domain-like"/>
    <property type="match status" value="1"/>
</dbReference>
<keyword evidence="6" id="KW-0460">Magnesium</keyword>
<keyword evidence="7 12" id="KW-1133">Transmembrane helix</keyword>
<keyword evidence="16" id="KW-1185">Reference proteome</keyword>
<feature type="transmembrane region" description="Helical" evidence="12">
    <location>
        <begin position="297"/>
        <end position="317"/>
    </location>
</feature>
<proteinExistence type="inferred from homology"/>
<dbReference type="Proteomes" id="UP000095230">
    <property type="component" value="Unassembled WGS sequence"/>
</dbReference>
<evidence type="ECO:0000256" key="4">
    <source>
        <dbReference type="ARBA" id="ARBA00022475"/>
    </source>
</evidence>
<dbReference type="GO" id="GO:0005886">
    <property type="term" value="C:plasma membrane"/>
    <property type="evidence" value="ECO:0007669"/>
    <property type="project" value="UniProtKB-SubCell"/>
</dbReference>
<evidence type="ECO:0000256" key="1">
    <source>
        <dbReference type="ARBA" id="ARBA00004651"/>
    </source>
</evidence>
<dbReference type="STRING" id="23.BEL05_09720"/>
<reference evidence="13 16" key="2">
    <citation type="submission" date="2021-05" db="EMBL/GenBank/DDBJ databases">
        <title>Molecular characterization for Shewanella algae harboring chromosomal blaOXA-55-like strains isolated from clinical and environment sample.</title>
        <authorList>
            <person name="Ohama Y."/>
            <person name="Aoki K."/>
            <person name="Harada S."/>
            <person name="Moriya K."/>
            <person name="Ishii Y."/>
            <person name="Tateda K."/>
        </authorList>
    </citation>
    <scope>NUCLEOTIDE SEQUENCE [LARGE SCALE GENOMIC DNA]</scope>
    <source>
        <strain evidence="13 16">MBTL60-118</strain>
    </source>
</reference>
<evidence type="ECO:0000256" key="11">
    <source>
        <dbReference type="ARBA" id="ARBA00045497"/>
    </source>
</evidence>
<evidence type="ECO:0000256" key="3">
    <source>
        <dbReference type="ARBA" id="ARBA00022448"/>
    </source>
</evidence>
<evidence type="ECO:0000256" key="2">
    <source>
        <dbReference type="ARBA" id="ARBA00009765"/>
    </source>
</evidence>
<dbReference type="InterPro" id="IPR045863">
    <property type="entry name" value="CorA_TM1_TM2"/>
</dbReference>
<name>A0A1E5IPX4_SHECO</name>
<dbReference type="FunFam" id="1.20.58.340:FF:000004">
    <property type="entry name" value="Magnesium transport protein CorA"/>
    <property type="match status" value="1"/>
</dbReference>
<dbReference type="EMBL" id="MCBT01000046">
    <property type="protein sequence ID" value="OEG72555.1"/>
    <property type="molecule type" value="Genomic_DNA"/>
</dbReference>
<keyword evidence="5 12" id="KW-0812">Transmembrane</keyword>
<dbReference type="SUPFAM" id="SSF144083">
    <property type="entry name" value="Magnesium transport protein CorA, transmembrane region"/>
    <property type="match status" value="1"/>
</dbReference>
<comment type="subcellular location">
    <subcellularLocation>
        <location evidence="1">Cell membrane</location>
        <topology evidence="1">Multi-pass membrane protein</topology>
    </subcellularLocation>
</comment>
<keyword evidence="8" id="KW-0406">Ion transport</keyword>
<evidence type="ECO:0000256" key="8">
    <source>
        <dbReference type="ARBA" id="ARBA00023065"/>
    </source>
</evidence>
<keyword evidence="9 12" id="KW-0472">Membrane</keyword>
<evidence type="ECO:0000313" key="15">
    <source>
        <dbReference type="Proteomes" id="UP000095230"/>
    </source>
</evidence>
<dbReference type="GO" id="GO:0015087">
    <property type="term" value="F:cobalt ion transmembrane transporter activity"/>
    <property type="evidence" value="ECO:0007669"/>
    <property type="project" value="TreeGrafter"/>
</dbReference>
<dbReference type="Proteomes" id="UP000773469">
    <property type="component" value="Unassembled WGS sequence"/>
</dbReference>
<dbReference type="Gene3D" id="1.20.58.340">
    <property type="entry name" value="Magnesium transport protein CorA, transmembrane region"/>
    <property type="match status" value="2"/>
</dbReference>
<evidence type="ECO:0000313" key="13">
    <source>
        <dbReference type="EMBL" id="GIU37281.1"/>
    </source>
</evidence>
<feature type="transmembrane region" description="Helical" evidence="12">
    <location>
        <begin position="265"/>
        <end position="285"/>
    </location>
</feature>
<reference evidence="14 15" key="1">
    <citation type="submission" date="2016-07" db="EMBL/GenBank/DDBJ databases">
        <title>Whole-genome of two Shewanella species isolated from a digestive organ of sea cucumber Apostichopus japonicus Selenka 1867.</title>
        <authorList>
            <person name="Hong H.-H."/>
            <person name="Choi H."/>
            <person name="Cheon S."/>
            <person name="Oh J.-S."/>
            <person name="Lee H.-G."/>
            <person name="Park C."/>
        </authorList>
    </citation>
    <scope>NUCLEOTIDE SEQUENCE [LARGE SCALE GENOMIC DNA]</scope>
    <source>
        <strain evidence="14 15">CSB03KR</strain>
    </source>
</reference>